<organism evidence="1 2">
    <name type="scientific">Wickerhamomyces pijperi</name>
    <name type="common">Yeast</name>
    <name type="synonym">Pichia pijperi</name>
    <dbReference type="NCBI Taxonomy" id="599730"/>
    <lineage>
        <taxon>Eukaryota</taxon>
        <taxon>Fungi</taxon>
        <taxon>Dikarya</taxon>
        <taxon>Ascomycota</taxon>
        <taxon>Saccharomycotina</taxon>
        <taxon>Saccharomycetes</taxon>
        <taxon>Phaffomycetales</taxon>
        <taxon>Wickerhamomycetaceae</taxon>
        <taxon>Wickerhamomyces</taxon>
    </lineage>
</organism>
<evidence type="ECO:0000313" key="1">
    <source>
        <dbReference type="EMBL" id="KAH3682460.1"/>
    </source>
</evidence>
<accession>A0A9P8TKW5</accession>
<reference evidence="1" key="2">
    <citation type="submission" date="2021-01" db="EMBL/GenBank/DDBJ databases">
        <authorList>
            <person name="Schikora-Tamarit M.A."/>
        </authorList>
    </citation>
    <scope>NUCLEOTIDE SEQUENCE</scope>
    <source>
        <strain evidence="1">CBS2887</strain>
    </source>
</reference>
<dbReference type="AlphaFoldDB" id="A0A9P8TKW5"/>
<reference evidence="1" key="1">
    <citation type="journal article" date="2021" name="Open Biol.">
        <title>Shared evolutionary footprints suggest mitochondrial oxidative damage underlies multiple complex I losses in fungi.</title>
        <authorList>
            <person name="Schikora-Tamarit M.A."/>
            <person name="Marcet-Houben M."/>
            <person name="Nosek J."/>
            <person name="Gabaldon T."/>
        </authorList>
    </citation>
    <scope>NUCLEOTIDE SEQUENCE</scope>
    <source>
        <strain evidence="1">CBS2887</strain>
    </source>
</reference>
<proteinExistence type="predicted"/>
<protein>
    <submittedName>
        <fullName evidence="1">Uncharacterized protein</fullName>
    </submittedName>
</protein>
<evidence type="ECO:0000313" key="2">
    <source>
        <dbReference type="Proteomes" id="UP000774326"/>
    </source>
</evidence>
<name>A0A9P8TKW5_WICPI</name>
<dbReference type="Proteomes" id="UP000774326">
    <property type="component" value="Unassembled WGS sequence"/>
</dbReference>
<keyword evidence="2" id="KW-1185">Reference proteome</keyword>
<dbReference type="EMBL" id="JAEUBG010003683">
    <property type="protein sequence ID" value="KAH3682460.1"/>
    <property type="molecule type" value="Genomic_DNA"/>
</dbReference>
<comment type="caution">
    <text evidence="1">The sequence shown here is derived from an EMBL/GenBank/DDBJ whole genome shotgun (WGS) entry which is preliminary data.</text>
</comment>
<sequence>MNSQEVAPIYQVWTSLLGIVGFVAQDREDMDDQNLCVVPSLTLELVFLRLLCFEARTGMVCDFDDADTASEIDCI</sequence>
<gene>
    <name evidence="1" type="ORF">WICPIJ_006553</name>
</gene>